<comment type="caution">
    <text evidence="1">Lacks conserved residue(s) required for the propagation of feature annotation.</text>
</comment>
<reference evidence="4 5" key="1">
    <citation type="submission" date="2014-03" db="EMBL/GenBank/DDBJ databases">
        <title>Draft genome of the hookworm Oesophagostomum dentatum.</title>
        <authorList>
            <person name="Mitreva M."/>
        </authorList>
    </citation>
    <scope>NUCLEOTIDE SEQUENCE [LARGE SCALE GENOMIC DNA]</scope>
    <source>
        <strain evidence="4 5">OD-Hann</strain>
    </source>
</reference>
<accession>A0A0B1S0I8</accession>
<dbReference type="Proteomes" id="UP000053660">
    <property type="component" value="Unassembled WGS sequence"/>
</dbReference>
<keyword evidence="5" id="KW-1185">Reference proteome</keyword>
<dbReference type="AlphaFoldDB" id="A0A0B1S0I8"/>
<proteinExistence type="predicted"/>
<feature type="domain" description="ShKT" evidence="3">
    <location>
        <begin position="27"/>
        <end position="65"/>
    </location>
</feature>
<evidence type="ECO:0000313" key="4">
    <source>
        <dbReference type="EMBL" id="KHJ78454.1"/>
    </source>
</evidence>
<protein>
    <submittedName>
        <fullName evidence="4">ShTK domain protein</fullName>
    </submittedName>
</protein>
<keyword evidence="2" id="KW-0732">Signal</keyword>
<evidence type="ECO:0000256" key="2">
    <source>
        <dbReference type="SAM" id="SignalP"/>
    </source>
</evidence>
<sequence length="68" mass="7575">MLVQLLAILLVLNIFTHEAVAQVDEPCKDQLQTKYCESGKNKGLCNSRHAGGMMRRRCAKTCGFCSED</sequence>
<evidence type="ECO:0000313" key="5">
    <source>
        <dbReference type="Proteomes" id="UP000053660"/>
    </source>
</evidence>
<evidence type="ECO:0000256" key="1">
    <source>
        <dbReference type="PROSITE-ProRule" id="PRU01005"/>
    </source>
</evidence>
<dbReference type="EMBL" id="KN609759">
    <property type="protein sequence ID" value="KHJ78454.1"/>
    <property type="molecule type" value="Genomic_DNA"/>
</dbReference>
<dbReference type="InterPro" id="IPR003582">
    <property type="entry name" value="ShKT_dom"/>
</dbReference>
<evidence type="ECO:0000259" key="3">
    <source>
        <dbReference type="PROSITE" id="PS51670"/>
    </source>
</evidence>
<dbReference type="Pfam" id="PF01549">
    <property type="entry name" value="ShK"/>
    <property type="match status" value="1"/>
</dbReference>
<dbReference type="PROSITE" id="PS51670">
    <property type="entry name" value="SHKT"/>
    <property type="match status" value="1"/>
</dbReference>
<feature type="signal peptide" evidence="2">
    <location>
        <begin position="1"/>
        <end position="21"/>
    </location>
</feature>
<feature type="chain" id="PRO_5002060661" evidence="2">
    <location>
        <begin position="22"/>
        <end position="68"/>
    </location>
</feature>
<name>A0A0B1S0I8_OESDE</name>
<gene>
    <name evidence="4" type="ORF">OESDEN_21925</name>
</gene>
<organism evidence="4 5">
    <name type="scientific">Oesophagostomum dentatum</name>
    <name type="common">Nodular worm</name>
    <dbReference type="NCBI Taxonomy" id="61180"/>
    <lineage>
        <taxon>Eukaryota</taxon>
        <taxon>Metazoa</taxon>
        <taxon>Ecdysozoa</taxon>
        <taxon>Nematoda</taxon>
        <taxon>Chromadorea</taxon>
        <taxon>Rhabditida</taxon>
        <taxon>Rhabditina</taxon>
        <taxon>Rhabditomorpha</taxon>
        <taxon>Strongyloidea</taxon>
        <taxon>Strongylidae</taxon>
        <taxon>Oesophagostomum</taxon>
    </lineage>
</organism>
<dbReference type="Gene3D" id="1.10.10.1940">
    <property type="match status" value="1"/>
</dbReference>